<dbReference type="InterPro" id="IPR052159">
    <property type="entry name" value="Competence_DNA_uptake"/>
</dbReference>
<evidence type="ECO:0000256" key="6">
    <source>
        <dbReference type="SAM" id="Phobius"/>
    </source>
</evidence>
<keyword evidence="5 6" id="KW-0472">Membrane</keyword>
<evidence type="ECO:0000256" key="5">
    <source>
        <dbReference type="ARBA" id="ARBA00023136"/>
    </source>
</evidence>
<feature type="transmembrane region" description="Helical" evidence="6">
    <location>
        <begin position="7"/>
        <end position="25"/>
    </location>
</feature>
<evidence type="ECO:0000256" key="4">
    <source>
        <dbReference type="ARBA" id="ARBA00022989"/>
    </source>
</evidence>
<evidence type="ECO:0000259" key="8">
    <source>
        <dbReference type="Pfam" id="PF13567"/>
    </source>
</evidence>
<comment type="subcellular location">
    <subcellularLocation>
        <location evidence="1">Cell membrane</location>
        <topology evidence="1">Multi-pass membrane protein</topology>
    </subcellularLocation>
</comment>
<feature type="transmembrane region" description="Helical" evidence="6">
    <location>
        <begin position="387"/>
        <end position="410"/>
    </location>
</feature>
<dbReference type="InterPro" id="IPR025405">
    <property type="entry name" value="DUF4131"/>
</dbReference>
<feature type="transmembrane region" description="Helical" evidence="6">
    <location>
        <begin position="422"/>
        <end position="450"/>
    </location>
</feature>
<reference evidence="9 10" key="1">
    <citation type="submission" date="2023-05" db="EMBL/GenBank/DDBJ databases">
        <title>Adaptations of aquatic viruses from atmosphere-close ecosystems of the Central Arctic Ocean.</title>
        <authorList>
            <person name="Rahlff J."/>
            <person name="Holmfeldt K."/>
        </authorList>
    </citation>
    <scope>NUCLEOTIDE SEQUENCE [LARGE SCALE GENOMIC DNA]</scope>
    <source>
        <strain evidence="9 10">Arc14</strain>
    </source>
</reference>
<feature type="transmembrane region" description="Helical" evidence="6">
    <location>
        <begin position="334"/>
        <end position="353"/>
    </location>
</feature>
<feature type="transmembrane region" description="Helical" evidence="6">
    <location>
        <begin position="311"/>
        <end position="327"/>
    </location>
</feature>
<accession>A0ABV4KHE5</accession>
<dbReference type="InterPro" id="IPR004477">
    <property type="entry name" value="ComEC_N"/>
</dbReference>
<dbReference type="PANTHER" id="PTHR30619">
    <property type="entry name" value="DNA INTERNALIZATION/COMPETENCE PROTEIN COMEC/REC2"/>
    <property type="match status" value="1"/>
</dbReference>
<dbReference type="Pfam" id="PF13567">
    <property type="entry name" value="DUF4131"/>
    <property type="match status" value="1"/>
</dbReference>
<feature type="transmembrane region" description="Helical" evidence="6">
    <location>
        <begin position="482"/>
        <end position="501"/>
    </location>
</feature>
<dbReference type="EMBL" id="JASMRN010000012">
    <property type="protein sequence ID" value="MEZ7516302.1"/>
    <property type="molecule type" value="Genomic_DNA"/>
</dbReference>
<keyword evidence="4 6" id="KW-1133">Transmembrane helix</keyword>
<evidence type="ECO:0000256" key="1">
    <source>
        <dbReference type="ARBA" id="ARBA00004651"/>
    </source>
</evidence>
<keyword evidence="3 6" id="KW-0812">Transmembrane</keyword>
<feature type="transmembrane region" description="Helical" evidence="6">
    <location>
        <begin position="288"/>
        <end position="305"/>
    </location>
</feature>
<dbReference type="Proteomes" id="UP001568894">
    <property type="component" value="Unassembled WGS sequence"/>
</dbReference>
<feature type="transmembrane region" description="Helical" evidence="6">
    <location>
        <begin position="252"/>
        <end position="276"/>
    </location>
</feature>
<gene>
    <name evidence="9" type="ORF">QO192_13555</name>
</gene>
<evidence type="ECO:0000259" key="7">
    <source>
        <dbReference type="Pfam" id="PF03772"/>
    </source>
</evidence>
<organism evidence="9 10">
    <name type="scientific">Flavobacterium frigidarium</name>
    <dbReference type="NCBI Taxonomy" id="99286"/>
    <lineage>
        <taxon>Bacteria</taxon>
        <taxon>Pseudomonadati</taxon>
        <taxon>Bacteroidota</taxon>
        <taxon>Flavobacteriia</taxon>
        <taxon>Flavobacteriales</taxon>
        <taxon>Flavobacteriaceae</taxon>
        <taxon>Flavobacterium</taxon>
    </lineage>
</organism>
<evidence type="ECO:0000256" key="2">
    <source>
        <dbReference type="ARBA" id="ARBA00022475"/>
    </source>
</evidence>
<proteinExistence type="predicted"/>
<sequence length="676" mass="76597">MKVLNFPLTQITIALVLGILFTQFITVHTSFTFGIVLTALLLLFVTNVFYKKSIVSKIFYSGFLYFTAFLLGITATIVQDDSLKKDHYSHFTEAFQTPQNVVLVLKDKLKITSYSQRYEASIVKIGTKKASGKIIVNFSPTAALDSLSTGSVLKLEEKLVPYKVAKNPDQFDYSAYLKKQHIYAQIYSNDQFVTVSKTKKTDIFYYVATLRAIIIDNLKRSSFQQEELNVAVALIMGQKQELSPELLQNYQYAGAIHILSVSGLHVGLLLAFINFILKPFPNSKRGRLIKLILTIAFLVFFALLAGLRPSVVRSVTMFSFVAIGLYIRRKNSIYYTLLLSMFVILLVQPSFLFEVGFQLSYLALFFILWFQPILAKIWKPKNIVANYFWDVITVTFAAQLGTLPLSIYYFHQFPGLFFITNLLVIPLLTVIMIIGIVTFSIAAFTIVPIYFIKPLEWLIVTLNTIISSIASLEQFIMKNIALNLFLMLILYLVIIATGLFLDKPTFKKAVVALSIVLLLQLSFIHNKWQTASQKEWIVFNSSRNTIITERIGNHITTYGNDSILRRKSQLLNTYAVANFSTITASLPATNSFFFNGKKILLIDSSAVFPKNCKPDIIVLTESPKINLERVVALMKPEIIVADASNYKSYQEQWNATCIKMKIPFHATAEKGFYSIK</sequence>
<feature type="transmembrane region" description="Helical" evidence="6">
    <location>
        <begin position="359"/>
        <end position="375"/>
    </location>
</feature>
<feature type="domain" description="ComEC/Rec2-related protein" evidence="7">
    <location>
        <begin position="234"/>
        <end position="501"/>
    </location>
</feature>
<comment type="caution">
    <text evidence="9">The sequence shown here is derived from an EMBL/GenBank/DDBJ whole genome shotgun (WGS) entry which is preliminary data.</text>
</comment>
<dbReference type="NCBIfam" id="TIGR00360">
    <property type="entry name" value="ComEC_N-term"/>
    <property type="match status" value="1"/>
</dbReference>
<dbReference type="RefSeq" id="WP_371571454.1">
    <property type="nucleotide sequence ID" value="NZ_JASMRN010000012.1"/>
</dbReference>
<keyword evidence="10" id="KW-1185">Reference proteome</keyword>
<feature type="transmembrane region" description="Helical" evidence="6">
    <location>
        <begin position="62"/>
        <end position="79"/>
    </location>
</feature>
<feature type="transmembrane region" description="Helical" evidence="6">
    <location>
        <begin position="31"/>
        <end position="50"/>
    </location>
</feature>
<dbReference type="Pfam" id="PF03772">
    <property type="entry name" value="Competence"/>
    <property type="match status" value="1"/>
</dbReference>
<evidence type="ECO:0000256" key="3">
    <source>
        <dbReference type="ARBA" id="ARBA00022692"/>
    </source>
</evidence>
<feature type="domain" description="DUF4131" evidence="8">
    <location>
        <begin position="30"/>
        <end position="190"/>
    </location>
</feature>
<dbReference type="PANTHER" id="PTHR30619:SF1">
    <property type="entry name" value="RECOMBINATION PROTEIN 2"/>
    <property type="match status" value="1"/>
</dbReference>
<keyword evidence="2" id="KW-1003">Cell membrane</keyword>
<name>A0ABV4KHE5_9FLAO</name>
<evidence type="ECO:0000313" key="9">
    <source>
        <dbReference type="EMBL" id="MEZ7516302.1"/>
    </source>
</evidence>
<evidence type="ECO:0000313" key="10">
    <source>
        <dbReference type="Proteomes" id="UP001568894"/>
    </source>
</evidence>
<protein>
    <submittedName>
        <fullName evidence="9">ComEC/Rec2 family competence protein</fullName>
    </submittedName>
</protein>